<dbReference type="InterPro" id="IPR036397">
    <property type="entry name" value="RNaseH_sf"/>
</dbReference>
<dbReference type="Proteomes" id="UP000800038">
    <property type="component" value="Unassembled WGS sequence"/>
</dbReference>
<dbReference type="InterPro" id="IPR038717">
    <property type="entry name" value="Tc1-like_DDE_dom"/>
</dbReference>
<evidence type="ECO:0000313" key="2">
    <source>
        <dbReference type="EMBL" id="KAF1936933.1"/>
    </source>
</evidence>
<dbReference type="Pfam" id="PF13358">
    <property type="entry name" value="DDE_3"/>
    <property type="match status" value="1"/>
</dbReference>
<feature type="non-terminal residue" evidence="2">
    <location>
        <position position="72"/>
    </location>
</feature>
<dbReference type="Gene3D" id="3.30.420.10">
    <property type="entry name" value="Ribonuclease H-like superfamily/Ribonuclease H"/>
    <property type="match status" value="1"/>
</dbReference>
<dbReference type="AlphaFoldDB" id="A0A6A5SAI2"/>
<feature type="domain" description="Tc1-like transposase DDE" evidence="1">
    <location>
        <begin position="3"/>
        <end position="70"/>
    </location>
</feature>
<reference evidence="2" key="1">
    <citation type="journal article" date="2020" name="Stud. Mycol.">
        <title>101 Dothideomycetes genomes: a test case for predicting lifestyles and emergence of pathogens.</title>
        <authorList>
            <person name="Haridas S."/>
            <person name="Albert R."/>
            <person name="Binder M."/>
            <person name="Bloem J."/>
            <person name="Labutti K."/>
            <person name="Salamov A."/>
            <person name="Andreopoulos B."/>
            <person name="Baker S."/>
            <person name="Barry K."/>
            <person name="Bills G."/>
            <person name="Bluhm B."/>
            <person name="Cannon C."/>
            <person name="Castanera R."/>
            <person name="Culley D."/>
            <person name="Daum C."/>
            <person name="Ezra D."/>
            <person name="Gonzalez J."/>
            <person name="Henrissat B."/>
            <person name="Kuo A."/>
            <person name="Liang C."/>
            <person name="Lipzen A."/>
            <person name="Lutzoni F."/>
            <person name="Magnuson J."/>
            <person name="Mondo S."/>
            <person name="Nolan M."/>
            <person name="Ohm R."/>
            <person name="Pangilinan J."/>
            <person name="Park H.-J."/>
            <person name="Ramirez L."/>
            <person name="Alfaro M."/>
            <person name="Sun H."/>
            <person name="Tritt A."/>
            <person name="Yoshinaga Y."/>
            <person name="Zwiers L.-H."/>
            <person name="Turgeon B."/>
            <person name="Goodwin S."/>
            <person name="Spatafora J."/>
            <person name="Crous P."/>
            <person name="Grigoriev I."/>
        </authorList>
    </citation>
    <scope>NUCLEOTIDE SEQUENCE</scope>
    <source>
        <strain evidence="2">CBS 161.51</strain>
    </source>
</reference>
<gene>
    <name evidence="2" type="ORF">EJ02DRAFT_295395</name>
</gene>
<sequence>TQTRRSTVIPAMDVNGYFAWEILDGSLTKEIFEWFMEARVLPHCNRYPQPRSIILMDNASAHQSLRVQALCD</sequence>
<keyword evidence="3" id="KW-1185">Reference proteome</keyword>
<evidence type="ECO:0000313" key="3">
    <source>
        <dbReference type="Proteomes" id="UP000800038"/>
    </source>
</evidence>
<proteinExistence type="predicted"/>
<name>A0A6A5SAI2_9PLEO</name>
<dbReference type="EMBL" id="ML976161">
    <property type="protein sequence ID" value="KAF1936933.1"/>
    <property type="molecule type" value="Genomic_DNA"/>
</dbReference>
<feature type="non-terminal residue" evidence="2">
    <location>
        <position position="1"/>
    </location>
</feature>
<accession>A0A6A5SAI2</accession>
<organism evidence="2 3">
    <name type="scientific">Clathrospora elynae</name>
    <dbReference type="NCBI Taxonomy" id="706981"/>
    <lineage>
        <taxon>Eukaryota</taxon>
        <taxon>Fungi</taxon>
        <taxon>Dikarya</taxon>
        <taxon>Ascomycota</taxon>
        <taxon>Pezizomycotina</taxon>
        <taxon>Dothideomycetes</taxon>
        <taxon>Pleosporomycetidae</taxon>
        <taxon>Pleosporales</taxon>
        <taxon>Diademaceae</taxon>
        <taxon>Clathrospora</taxon>
    </lineage>
</organism>
<evidence type="ECO:0000259" key="1">
    <source>
        <dbReference type="Pfam" id="PF13358"/>
    </source>
</evidence>
<dbReference type="GO" id="GO:0003676">
    <property type="term" value="F:nucleic acid binding"/>
    <property type="evidence" value="ECO:0007669"/>
    <property type="project" value="InterPro"/>
</dbReference>
<protein>
    <recommendedName>
        <fullName evidence="1">Tc1-like transposase DDE domain-containing protein</fullName>
    </recommendedName>
</protein>
<dbReference type="OrthoDB" id="5386133at2759"/>